<dbReference type="InterPro" id="IPR000792">
    <property type="entry name" value="Tscrpt_reg_LuxR_C"/>
</dbReference>
<dbReference type="SMART" id="SM00421">
    <property type="entry name" value="HTH_LUXR"/>
    <property type="match status" value="1"/>
</dbReference>
<gene>
    <name evidence="6" type="ordered locus">CNE_BB1p13570</name>
</gene>
<protein>
    <recommendedName>
        <fullName evidence="5">HTH luxR-type domain-containing protein</fullName>
    </recommendedName>
</protein>
<dbReference type="GO" id="GO:0003677">
    <property type="term" value="F:DNA binding"/>
    <property type="evidence" value="ECO:0007669"/>
    <property type="project" value="UniProtKB-KW"/>
</dbReference>
<dbReference type="KEGG" id="cnc:CNE_BB1p13570"/>
<evidence type="ECO:0000313" key="6">
    <source>
        <dbReference type="EMBL" id="AEI82756.1"/>
    </source>
</evidence>
<feature type="region of interest" description="Disordered" evidence="4">
    <location>
        <begin position="18"/>
        <end position="91"/>
    </location>
</feature>
<dbReference type="Proteomes" id="UP000006798">
    <property type="component" value="Plasmid pBB1"/>
</dbReference>
<dbReference type="PROSITE" id="PS00622">
    <property type="entry name" value="HTH_LUXR_1"/>
    <property type="match status" value="1"/>
</dbReference>
<dbReference type="GO" id="GO:0006355">
    <property type="term" value="P:regulation of DNA-templated transcription"/>
    <property type="evidence" value="ECO:0007669"/>
    <property type="project" value="InterPro"/>
</dbReference>
<accession>F8GW67</accession>
<evidence type="ECO:0000256" key="1">
    <source>
        <dbReference type="ARBA" id="ARBA00023015"/>
    </source>
</evidence>
<dbReference type="PRINTS" id="PR00038">
    <property type="entry name" value="HTHLUXR"/>
</dbReference>
<evidence type="ECO:0000256" key="4">
    <source>
        <dbReference type="SAM" id="MobiDB-lite"/>
    </source>
</evidence>
<evidence type="ECO:0000259" key="5">
    <source>
        <dbReference type="PROSITE" id="PS50043"/>
    </source>
</evidence>
<dbReference type="HOGENOM" id="CLU_1719288_0_0_4"/>
<keyword evidence="2" id="KW-0238">DNA-binding</keyword>
<keyword evidence="6" id="KW-0614">Plasmid</keyword>
<keyword evidence="3" id="KW-0804">Transcription</keyword>
<name>F8GW67_CUPNN</name>
<dbReference type="Pfam" id="PF00196">
    <property type="entry name" value="GerE"/>
    <property type="match status" value="1"/>
</dbReference>
<dbReference type="EMBL" id="CP002879">
    <property type="protein sequence ID" value="AEI82756.1"/>
    <property type="molecule type" value="Genomic_DNA"/>
</dbReference>
<evidence type="ECO:0000313" key="7">
    <source>
        <dbReference type="Proteomes" id="UP000006798"/>
    </source>
</evidence>
<sequence length="152" mass="16204">MPRNWPHMPSSMDFVVLAPSSDSRLQPDTAQVGSAQAESAPADGVQAAPAPAAYADPREGSARDAAQSLSVLDDKPSHRLAPPPSLTPRERDIALRIASGQTSKQIAREFGLSDLTIRKHRENLYRKLGIGNAAGVAIHCLRHGLLDPPDTS</sequence>
<proteinExistence type="predicted"/>
<reference evidence="6 7" key="1">
    <citation type="journal article" date="2011" name="J. Bacteriol.">
        <title>Complete genome sequence of the type strain Cupriavidus necator N-1.</title>
        <authorList>
            <person name="Poehlein A."/>
            <person name="Kusian B."/>
            <person name="Friedrich B."/>
            <person name="Daniel R."/>
            <person name="Bowien B."/>
        </authorList>
    </citation>
    <scope>NUCLEOTIDE SEQUENCE [LARGE SCALE GENOMIC DNA]</scope>
    <source>
        <strain evidence="7">ATCC 43291 / DSM 13513 / CCUG 52238 / LMG 8453 / N-1</strain>
        <plasmid evidence="6 7">pBB1</plasmid>
    </source>
</reference>
<dbReference type="PROSITE" id="PS50043">
    <property type="entry name" value="HTH_LUXR_2"/>
    <property type="match status" value="1"/>
</dbReference>
<feature type="domain" description="HTH luxR-type" evidence="5">
    <location>
        <begin position="79"/>
        <end position="144"/>
    </location>
</feature>
<dbReference type="PANTHER" id="PTHR44688:SF16">
    <property type="entry name" value="DNA-BINDING TRANSCRIPTIONAL ACTIVATOR DEVR_DOSR"/>
    <property type="match status" value="1"/>
</dbReference>
<dbReference type="SUPFAM" id="SSF46894">
    <property type="entry name" value="C-terminal effector domain of the bipartite response regulators"/>
    <property type="match status" value="1"/>
</dbReference>
<dbReference type="AlphaFoldDB" id="F8GW67"/>
<evidence type="ECO:0000256" key="3">
    <source>
        <dbReference type="ARBA" id="ARBA00023163"/>
    </source>
</evidence>
<dbReference type="Gene3D" id="1.10.10.10">
    <property type="entry name" value="Winged helix-like DNA-binding domain superfamily/Winged helix DNA-binding domain"/>
    <property type="match status" value="1"/>
</dbReference>
<dbReference type="CDD" id="cd06170">
    <property type="entry name" value="LuxR_C_like"/>
    <property type="match status" value="1"/>
</dbReference>
<feature type="compositionally biased region" description="Polar residues" evidence="4">
    <location>
        <begin position="20"/>
        <end position="37"/>
    </location>
</feature>
<dbReference type="InterPro" id="IPR036388">
    <property type="entry name" value="WH-like_DNA-bd_sf"/>
</dbReference>
<organism evidence="6 7">
    <name type="scientific">Cupriavidus necator (strain ATCC 43291 / DSM 13513 / CCUG 52238 / LMG 8453 / N-1)</name>
    <name type="common">Ralstonia eutropha</name>
    <dbReference type="NCBI Taxonomy" id="1042878"/>
    <lineage>
        <taxon>Bacteria</taxon>
        <taxon>Pseudomonadati</taxon>
        <taxon>Pseudomonadota</taxon>
        <taxon>Betaproteobacteria</taxon>
        <taxon>Burkholderiales</taxon>
        <taxon>Burkholderiaceae</taxon>
        <taxon>Cupriavidus</taxon>
    </lineage>
</organism>
<geneLocation type="plasmid" evidence="6 7">
    <name>pBB1</name>
</geneLocation>
<dbReference type="PANTHER" id="PTHR44688">
    <property type="entry name" value="DNA-BINDING TRANSCRIPTIONAL ACTIVATOR DEVR_DOSR"/>
    <property type="match status" value="1"/>
</dbReference>
<keyword evidence="1" id="KW-0805">Transcription regulation</keyword>
<feature type="compositionally biased region" description="Low complexity" evidence="4">
    <location>
        <begin position="40"/>
        <end position="55"/>
    </location>
</feature>
<dbReference type="InterPro" id="IPR016032">
    <property type="entry name" value="Sig_transdc_resp-reg_C-effctor"/>
</dbReference>
<evidence type="ECO:0000256" key="2">
    <source>
        <dbReference type="ARBA" id="ARBA00023125"/>
    </source>
</evidence>